<keyword evidence="1" id="KW-0812">Transmembrane</keyword>
<evidence type="ECO:0000256" key="2">
    <source>
        <dbReference type="SAM" id="SignalP"/>
    </source>
</evidence>
<name>G4ZRX2_PHYSP</name>
<gene>
    <name evidence="3" type="ORF">PHYSODRAFT_510516</name>
</gene>
<evidence type="ECO:0000313" key="3">
    <source>
        <dbReference type="EMBL" id="EGZ14009.1"/>
    </source>
</evidence>
<feature type="transmembrane region" description="Helical" evidence="1">
    <location>
        <begin position="297"/>
        <end position="322"/>
    </location>
</feature>
<dbReference type="AlphaFoldDB" id="G4ZRX2"/>
<keyword evidence="1" id="KW-0472">Membrane</keyword>
<keyword evidence="2" id="KW-0732">Signal</keyword>
<keyword evidence="4" id="KW-1185">Reference proteome</keyword>
<dbReference type="OMA" id="ERNLFCR"/>
<evidence type="ECO:0000313" key="4">
    <source>
        <dbReference type="Proteomes" id="UP000002640"/>
    </source>
</evidence>
<dbReference type="KEGG" id="psoj:PHYSODRAFT_510516"/>
<dbReference type="RefSeq" id="XP_009531438.1">
    <property type="nucleotide sequence ID" value="XM_009533143.1"/>
</dbReference>
<sequence length="429" mass="48501">MQKYRESTSVRRSLMILGAIPLLPLLCAAVVDAFPLESPDLGLAHSGTVWARGVLVTLFDSYSLSWMLGQYTVPAEWQTPAAVLVPVFKIIQKNVLCRLLCGQDDVKPELVTFNVDVTNALFISSTMQNLQSVKSSAMLIVVDFMQMLASLFDLRLMLNGIRDATNESTDQAIACALMVALKYPELGERPMLIKRSFPSKSDIFRSSKLSMQRKESATNYISRLSSITRVAPIQVEGNAGIVPTCPFEKRKVSPTLLSRNCTVASDSTTLALVEQMTPQQRHFLLHKVLQIMFFMEFFLLTEVLKTLIPAAYSCYLVILFHWPNRRFYPQFDGLDESGFWEVVAHIQIYGMLETILFVTLIWTLHKMTYNFPVQQLGFAVSSNWGKIQCKIVIFTVLLLQTTIPQLGTSNMYDIVFYFSRILHLCVCNL</sequence>
<keyword evidence="1" id="KW-1133">Transmembrane helix</keyword>
<feature type="signal peptide" evidence="2">
    <location>
        <begin position="1"/>
        <end position="33"/>
    </location>
</feature>
<protein>
    <submittedName>
        <fullName evidence="3">Uncharacterized protein</fullName>
    </submittedName>
</protein>
<reference evidence="3 4" key="1">
    <citation type="journal article" date="2006" name="Science">
        <title>Phytophthora genome sequences uncover evolutionary origins and mechanisms of pathogenesis.</title>
        <authorList>
            <person name="Tyler B.M."/>
            <person name="Tripathy S."/>
            <person name="Zhang X."/>
            <person name="Dehal P."/>
            <person name="Jiang R.H."/>
            <person name="Aerts A."/>
            <person name="Arredondo F.D."/>
            <person name="Baxter L."/>
            <person name="Bensasson D."/>
            <person name="Beynon J.L."/>
            <person name="Chapman J."/>
            <person name="Damasceno C.M."/>
            <person name="Dorrance A.E."/>
            <person name="Dou D."/>
            <person name="Dickerman A.W."/>
            <person name="Dubchak I.L."/>
            <person name="Garbelotto M."/>
            <person name="Gijzen M."/>
            <person name="Gordon S.G."/>
            <person name="Govers F."/>
            <person name="Grunwald N.J."/>
            <person name="Huang W."/>
            <person name="Ivors K.L."/>
            <person name="Jones R.W."/>
            <person name="Kamoun S."/>
            <person name="Krampis K."/>
            <person name="Lamour K.H."/>
            <person name="Lee M.K."/>
            <person name="McDonald W.H."/>
            <person name="Medina M."/>
            <person name="Meijer H.J."/>
            <person name="Nordberg E.K."/>
            <person name="Maclean D.J."/>
            <person name="Ospina-Giraldo M.D."/>
            <person name="Morris P.F."/>
            <person name="Phuntumart V."/>
            <person name="Putnam N.H."/>
            <person name="Rash S."/>
            <person name="Rose J.K."/>
            <person name="Sakihama Y."/>
            <person name="Salamov A.A."/>
            <person name="Savidor A."/>
            <person name="Scheuring C.F."/>
            <person name="Smith B.M."/>
            <person name="Sobral B.W."/>
            <person name="Terry A."/>
            <person name="Torto-Alalibo T.A."/>
            <person name="Win J."/>
            <person name="Xu Z."/>
            <person name="Zhang H."/>
            <person name="Grigoriev I.V."/>
            <person name="Rokhsar D.S."/>
            <person name="Boore J.L."/>
        </authorList>
    </citation>
    <scope>NUCLEOTIDE SEQUENCE [LARGE SCALE GENOMIC DNA]</scope>
    <source>
        <strain evidence="3 4">P6497</strain>
    </source>
</reference>
<feature type="chain" id="PRO_5003472496" evidence="2">
    <location>
        <begin position="34"/>
        <end position="429"/>
    </location>
</feature>
<feature type="transmembrane region" description="Helical" evidence="1">
    <location>
        <begin position="49"/>
        <end position="68"/>
    </location>
</feature>
<dbReference type="EMBL" id="JH159156">
    <property type="protein sequence ID" value="EGZ14009.1"/>
    <property type="molecule type" value="Genomic_DNA"/>
</dbReference>
<dbReference type="InParanoid" id="G4ZRX2"/>
<evidence type="ECO:0000256" key="1">
    <source>
        <dbReference type="SAM" id="Phobius"/>
    </source>
</evidence>
<feature type="transmembrane region" description="Helical" evidence="1">
    <location>
        <begin position="342"/>
        <end position="364"/>
    </location>
</feature>
<dbReference type="GeneID" id="20659130"/>
<accession>G4ZRX2</accession>
<dbReference type="Proteomes" id="UP000002640">
    <property type="component" value="Unassembled WGS sequence"/>
</dbReference>
<proteinExistence type="predicted"/>
<organism evidence="3 4">
    <name type="scientific">Phytophthora sojae (strain P6497)</name>
    <name type="common">Soybean stem and root rot agent</name>
    <name type="synonym">Phytophthora megasperma f. sp. glycines</name>
    <dbReference type="NCBI Taxonomy" id="1094619"/>
    <lineage>
        <taxon>Eukaryota</taxon>
        <taxon>Sar</taxon>
        <taxon>Stramenopiles</taxon>
        <taxon>Oomycota</taxon>
        <taxon>Peronosporomycetes</taxon>
        <taxon>Peronosporales</taxon>
        <taxon>Peronosporaceae</taxon>
        <taxon>Phytophthora</taxon>
    </lineage>
</organism>